<dbReference type="InterPro" id="IPR005482">
    <property type="entry name" value="Biotin_COase_C"/>
</dbReference>
<accession>A0A7I7UQK0</accession>
<dbReference type="PROSITE" id="PS50968">
    <property type="entry name" value="BIOTINYL_LIPOYL"/>
    <property type="match status" value="1"/>
</dbReference>
<evidence type="ECO:0000256" key="5">
    <source>
        <dbReference type="ARBA" id="ARBA00022840"/>
    </source>
</evidence>
<dbReference type="PROSITE" id="PS00867">
    <property type="entry name" value="CPSASE_2"/>
    <property type="match status" value="1"/>
</dbReference>
<dbReference type="PANTHER" id="PTHR18866:SF33">
    <property type="entry name" value="METHYLCROTONOYL-COA CARBOXYLASE SUBUNIT ALPHA, MITOCHONDRIAL-RELATED"/>
    <property type="match status" value="1"/>
</dbReference>
<evidence type="ECO:0000256" key="2">
    <source>
        <dbReference type="ARBA" id="ARBA00013263"/>
    </source>
</evidence>
<dbReference type="InterPro" id="IPR005479">
    <property type="entry name" value="CPAse_ATP-bd"/>
</dbReference>
<dbReference type="SUPFAM" id="SSF51230">
    <property type="entry name" value="Single hybrid motif"/>
    <property type="match status" value="1"/>
</dbReference>
<feature type="domain" description="ATP-grasp" evidence="10">
    <location>
        <begin position="120"/>
        <end position="315"/>
    </location>
</feature>
<dbReference type="InterPro" id="IPR011764">
    <property type="entry name" value="Biotin_carboxylation_dom"/>
</dbReference>
<evidence type="ECO:0000313" key="12">
    <source>
        <dbReference type="EMBL" id="BBY83071.1"/>
    </source>
</evidence>
<proteinExistence type="predicted"/>
<reference evidence="12 13" key="1">
    <citation type="journal article" date="2019" name="Emerg. Microbes Infect.">
        <title>Comprehensive subspecies identification of 175 nontuberculous mycobacteria species based on 7547 genomic profiles.</title>
        <authorList>
            <person name="Matsumoto Y."/>
            <person name="Kinjo T."/>
            <person name="Motooka D."/>
            <person name="Nabeya D."/>
            <person name="Jung N."/>
            <person name="Uechi K."/>
            <person name="Horii T."/>
            <person name="Iida T."/>
            <person name="Fujita J."/>
            <person name="Nakamura S."/>
        </authorList>
    </citation>
    <scope>NUCLEOTIDE SEQUENCE [LARGE SCALE GENOMIC DNA]</scope>
    <source>
        <strain evidence="12 13">JCM 6370</strain>
    </source>
</reference>
<keyword evidence="5 8" id="KW-0067">ATP-binding</keyword>
<dbReference type="GO" id="GO:0005524">
    <property type="term" value="F:ATP binding"/>
    <property type="evidence" value="ECO:0007669"/>
    <property type="project" value="UniProtKB-UniRule"/>
</dbReference>
<dbReference type="InterPro" id="IPR011054">
    <property type="entry name" value="Rudment_hybrid_motif"/>
</dbReference>
<dbReference type="PROSITE" id="PS50975">
    <property type="entry name" value="ATP_GRASP"/>
    <property type="match status" value="1"/>
</dbReference>
<evidence type="ECO:0000259" key="11">
    <source>
        <dbReference type="PROSITE" id="PS50979"/>
    </source>
</evidence>
<dbReference type="SUPFAM" id="SSF52440">
    <property type="entry name" value="PreATP-grasp domain"/>
    <property type="match status" value="1"/>
</dbReference>
<dbReference type="EMBL" id="AP022599">
    <property type="protein sequence ID" value="BBY83071.1"/>
    <property type="molecule type" value="Genomic_DNA"/>
</dbReference>
<dbReference type="PANTHER" id="PTHR18866">
    <property type="entry name" value="CARBOXYLASE:PYRUVATE/ACETYL-COA/PROPIONYL-COA CARBOXYLASE"/>
    <property type="match status" value="1"/>
</dbReference>
<comment type="catalytic activity">
    <reaction evidence="7">
        <text>N(6)-biotinyl-L-lysyl-[protein] + hydrogencarbonate + ATP = N(6)-carboxybiotinyl-L-lysyl-[protein] + ADP + phosphate + H(+)</text>
        <dbReference type="Rhea" id="RHEA:13501"/>
        <dbReference type="Rhea" id="RHEA-COMP:10505"/>
        <dbReference type="Rhea" id="RHEA-COMP:10506"/>
        <dbReference type="ChEBI" id="CHEBI:15378"/>
        <dbReference type="ChEBI" id="CHEBI:17544"/>
        <dbReference type="ChEBI" id="CHEBI:30616"/>
        <dbReference type="ChEBI" id="CHEBI:43474"/>
        <dbReference type="ChEBI" id="CHEBI:83144"/>
        <dbReference type="ChEBI" id="CHEBI:83145"/>
        <dbReference type="ChEBI" id="CHEBI:456216"/>
        <dbReference type="EC" id="6.3.4.14"/>
    </reaction>
    <physiologicalReaction direction="left-to-right" evidence="7">
        <dbReference type="Rhea" id="RHEA:13502"/>
    </physiologicalReaction>
</comment>
<dbReference type="GO" id="GO:0046872">
    <property type="term" value="F:metal ion binding"/>
    <property type="evidence" value="ECO:0007669"/>
    <property type="project" value="InterPro"/>
</dbReference>
<dbReference type="SUPFAM" id="SSF56059">
    <property type="entry name" value="Glutathione synthetase ATP-binding domain-like"/>
    <property type="match status" value="1"/>
</dbReference>
<organism evidence="12 13">
    <name type="scientific">Mycolicibacterium pulveris</name>
    <name type="common">Mycobacterium pulveris</name>
    <dbReference type="NCBI Taxonomy" id="36813"/>
    <lineage>
        <taxon>Bacteria</taxon>
        <taxon>Bacillati</taxon>
        <taxon>Actinomycetota</taxon>
        <taxon>Actinomycetes</taxon>
        <taxon>Mycobacteriales</taxon>
        <taxon>Mycobacteriaceae</taxon>
        <taxon>Mycolicibacterium</taxon>
    </lineage>
</organism>
<evidence type="ECO:0000313" key="13">
    <source>
        <dbReference type="Proteomes" id="UP000467252"/>
    </source>
</evidence>
<dbReference type="InterPro" id="IPR011761">
    <property type="entry name" value="ATP-grasp"/>
</dbReference>
<dbReference type="AlphaFoldDB" id="A0A7I7UQK0"/>
<sequence length="661" mass="70875">MFHRILIANRGEIARRITRTCRELGIGVAAVYSDADADSSHVRDADVAVRLPGYSAAESYLDIERVLEAARHARADAIHPGYGFLAENASFAQRCADADITFIGPSPEAIRRMGSKTEAKRTMANAGVPLLPSAELTGSDDVAAAGRRVGYPLLVKASAGGGGKAMRLVHDEATLDAHVAACRREARAAFGDDTVFLERYLRGARHIEIQVFGDEHGQVFHLGERECSIQRRYQKIIEEAPSPAVDPPLREAMGAAAVAAAKAIDYVGAGTVEFLLDTDGEFYFLEMNTRLQVEHPVTELTTGLDLVRLQLIVAAGGRLPQELTDFHVRGHAIEARLYAEDVEAGFLPASGTLARFAIPDPPGIRVDTGVGTGSEVSIHYDPLLAKVIAHRDSRAEAAGALATTLQHACVDGVTSNRDLLVGILRDPAYRRGDTTTSFLSDHPPADLVEEARREAAGASSAYLLAAALAVVEHGRDTAPVLRSLPAGFRSTPAVPQEVLLQDGDTAHSVRLLVRHNGYDITLDDTRPNLTVHQSSPNLVDITVDGVRRRLTVEFAADRIYVTGPESVRALGVRNRFAEPESRIEAGSLVAPMPGIAVRVNVEVGARVVKGDSLVVLEAMKMEHTITATGPATVVAVRITPGDQVNSGEVLVVLEDHEDEAR</sequence>
<evidence type="ECO:0000256" key="7">
    <source>
        <dbReference type="ARBA" id="ARBA00048501"/>
    </source>
</evidence>
<dbReference type="InterPro" id="IPR000089">
    <property type="entry name" value="Biotin_lipoyl"/>
</dbReference>
<keyword evidence="6" id="KW-0092">Biotin</keyword>
<feature type="domain" description="Biotin carboxylation" evidence="11">
    <location>
        <begin position="1"/>
        <end position="444"/>
    </location>
</feature>
<evidence type="ECO:0000256" key="8">
    <source>
        <dbReference type="PROSITE-ProRule" id="PRU00409"/>
    </source>
</evidence>
<dbReference type="GO" id="GO:0004075">
    <property type="term" value="F:biotin carboxylase activity"/>
    <property type="evidence" value="ECO:0007669"/>
    <property type="project" value="UniProtKB-EC"/>
</dbReference>
<dbReference type="PROSITE" id="PS00866">
    <property type="entry name" value="CPSASE_1"/>
    <property type="match status" value="1"/>
</dbReference>
<dbReference type="PROSITE" id="PS00188">
    <property type="entry name" value="BIOTIN"/>
    <property type="match status" value="1"/>
</dbReference>
<feature type="domain" description="Lipoyl-binding" evidence="9">
    <location>
        <begin position="582"/>
        <end position="654"/>
    </location>
</feature>
<dbReference type="FunFam" id="3.40.50.20:FF:000010">
    <property type="entry name" value="Propionyl-CoA carboxylase subunit alpha"/>
    <property type="match status" value="1"/>
</dbReference>
<evidence type="ECO:0000256" key="3">
    <source>
        <dbReference type="ARBA" id="ARBA00022598"/>
    </source>
</evidence>
<dbReference type="InterPro" id="IPR048429">
    <property type="entry name" value="MCC_alpha_BT"/>
</dbReference>
<dbReference type="Pfam" id="PF02786">
    <property type="entry name" value="CPSase_L_D2"/>
    <property type="match status" value="1"/>
</dbReference>
<dbReference type="Pfam" id="PF00289">
    <property type="entry name" value="Biotin_carb_N"/>
    <property type="match status" value="1"/>
</dbReference>
<dbReference type="InterPro" id="IPR005481">
    <property type="entry name" value="BC-like_N"/>
</dbReference>
<dbReference type="RefSeq" id="WP_163903633.1">
    <property type="nucleotide sequence ID" value="NZ_JACKTF010000084.1"/>
</dbReference>
<dbReference type="InterPro" id="IPR011053">
    <property type="entry name" value="Single_hybrid_motif"/>
</dbReference>
<dbReference type="Gene3D" id="2.40.50.100">
    <property type="match status" value="1"/>
</dbReference>
<gene>
    <name evidence="12" type="ORF">MPUL_42290</name>
</gene>
<name>A0A7I7UQK0_MYCPV</name>
<dbReference type="SMART" id="SM00878">
    <property type="entry name" value="Biotin_carb_C"/>
    <property type="match status" value="1"/>
</dbReference>
<dbReference type="Gene3D" id="3.30.470.20">
    <property type="entry name" value="ATP-grasp fold, B domain"/>
    <property type="match status" value="1"/>
</dbReference>
<dbReference type="SUPFAM" id="SSF51246">
    <property type="entry name" value="Rudiment single hybrid motif"/>
    <property type="match status" value="1"/>
</dbReference>
<dbReference type="Pfam" id="PF21139">
    <property type="entry name" value="BT_MCC_alpha"/>
    <property type="match status" value="1"/>
</dbReference>
<dbReference type="CDD" id="cd06850">
    <property type="entry name" value="biotinyl_domain"/>
    <property type="match status" value="1"/>
</dbReference>
<keyword evidence="13" id="KW-1185">Reference proteome</keyword>
<dbReference type="FunFam" id="2.40.50.100:FF:000003">
    <property type="entry name" value="Acetyl-CoA carboxylase biotin carboxyl carrier protein"/>
    <property type="match status" value="1"/>
</dbReference>
<dbReference type="PROSITE" id="PS50979">
    <property type="entry name" value="BC"/>
    <property type="match status" value="1"/>
</dbReference>
<dbReference type="Proteomes" id="UP000467252">
    <property type="component" value="Chromosome"/>
</dbReference>
<dbReference type="InterPro" id="IPR001882">
    <property type="entry name" value="Biotin_BS"/>
</dbReference>
<dbReference type="Pfam" id="PF00364">
    <property type="entry name" value="Biotin_lipoyl"/>
    <property type="match status" value="1"/>
</dbReference>
<keyword evidence="4 8" id="KW-0547">Nucleotide-binding</keyword>
<evidence type="ECO:0000256" key="6">
    <source>
        <dbReference type="ARBA" id="ARBA00023267"/>
    </source>
</evidence>
<dbReference type="InterPro" id="IPR016185">
    <property type="entry name" value="PreATP-grasp_dom_sf"/>
</dbReference>
<dbReference type="InterPro" id="IPR050856">
    <property type="entry name" value="Biotin_carboxylase_complex"/>
</dbReference>
<evidence type="ECO:0000259" key="9">
    <source>
        <dbReference type="PROSITE" id="PS50968"/>
    </source>
</evidence>
<keyword evidence="3" id="KW-0436">Ligase</keyword>
<evidence type="ECO:0000259" key="10">
    <source>
        <dbReference type="PROSITE" id="PS50975"/>
    </source>
</evidence>
<evidence type="ECO:0000256" key="4">
    <source>
        <dbReference type="ARBA" id="ARBA00022741"/>
    </source>
</evidence>
<dbReference type="EC" id="6.3.4.14" evidence="2"/>
<dbReference type="Pfam" id="PF02785">
    <property type="entry name" value="Biotin_carb_C"/>
    <property type="match status" value="1"/>
</dbReference>
<protein>
    <recommendedName>
        <fullName evidence="2">biotin carboxylase</fullName>
        <ecNumber evidence="2">6.3.4.14</ecNumber>
    </recommendedName>
</protein>
<evidence type="ECO:0000256" key="1">
    <source>
        <dbReference type="ARBA" id="ARBA00001953"/>
    </source>
</evidence>
<comment type="cofactor">
    <cofactor evidence="1">
        <name>biotin</name>
        <dbReference type="ChEBI" id="CHEBI:57586"/>
    </cofactor>
</comment>